<evidence type="ECO:0000256" key="5">
    <source>
        <dbReference type="SAM" id="MobiDB-lite"/>
    </source>
</evidence>
<protein>
    <recommendedName>
        <fullName evidence="6">RING-type domain-containing protein</fullName>
    </recommendedName>
</protein>
<feature type="compositionally biased region" description="Basic and acidic residues" evidence="5">
    <location>
        <begin position="234"/>
        <end position="247"/>
    </location>
</feature>
<organism evidence="7">
    <name type="scientific">Ooceraea biroi</name>
    <name type="common">Clonal raider ant</name>
    <name type="synonym">Cerapachys biroi</name>
    <dbReference type="NCBI Taxonomy" id="2015173"/>
    <lineage>
        <taxon>Eukaryota</taxon>
        <taxon>Metazoa</taxon>
        <taxon>Ecdysozoa</taxon>
        <taxon>Arthropoda</taxon>
        <taxon>Hexapoda</taxon>
        <taxon>Insecta</taxon>
        <taxon>Pterygota</taxon>
        <taxon>Neoptera</taxon>
        <taxon>Endopterygota</taxon>
        <taxon>Hymenoptera</taxon>
        <taxon>Apocrita</taxon>
        <taxon>Aculeata</taxon>
        <taxon>Formicoidea</taxon>
        <taxon>Formicidae</taxon>
        <taxon>Dorylinae</taxon>
        <taxon>Ooceraea</taxon>
    </lineage>
</organism>
<dbReference type="GO" id="GO:0090734">
    <property type="term" value="C:site of DNA damage"/>
    <property type="evidence" value="ECO:0007669"/>
    <property type="project" value="TreeGrafter"/>
</dbReference>
<evidence type="ECO:0000256" key="1">
    <source>
        <dbReference type="ARBA" id="ARBA00022723"/>
    </source>
</evidence>
<gene>
    <name evidence="7" type="ORF">DMN91_001322</name>
</gene>
<feature type="domain" description="RING-type" evidence="6">
    <location>
        <begin position="5"/>
        <end position="46"/>
    </location>
</feature>
<dbReference type="InterPro" id="IPR001841">
    <property type="entry name" value="Znf_RING"/>
</dbReference>
<dbReference type="GO" id="GO:0005634">
    <property type="term" value="C:nucleus"/>
    <property type="evidence" value="ECO:0007669"/>
    <property type="project" value="TreeGrafter"/>
</dbReference>
<feature type="compositionally biased region" description="Basic and acidic residues" evidence="5">
    <location>
        <begin position="165"/>
        <end position="179"/>
    </location>
</feature>
<feature type="region of interest" description="Disordered" evidence="5">
    <location>
        <begin position="165"/>
        <end position="247"/>
    </location>
</feature>
<evidence type="ECO:0000259" key="6">
    <source>
        <dbReference type="PROSITE" id="PS50089"/>
    </source>
</evidence>
<reference evidence="7" key="2">
    <citation type="submission" date="2018-07" db="EMBL/GenBank/DDBJ databases">
        <authorList>
            <person name="Mckenzie S.K."/>
            <person name="Kronauer D.J.C."/>
        </authorList>
    </citation>
    <scope>NUCLEOTIDE SEQUENCE</scope>
    <source>
        <strain evidence="7">Clonal line C1</strain>
    </source>
</reference>
<dbReference type="Pfam" id="PF13639">
    <property type="entry name" value="zf-RING_2"/>
    <property type="match status" value="1"/>
</dbReference>
<dbReference type="InterPro" id="IPR052639">
    <property type="entry name" value="TRAIP_ubiq-protein_ligase"/>
</dbReference>
<keyword evidence="1" id="KW-0479">Metal-binding</keyword>
<reference evidence="7" key="1">
    <citation type="journal article" date="2018" name="Genome Res.">
        <title>The genomic architecture and molecular evolution of ant odorant receptors.</title>
        <authorList>
            <person name="McKenzie S.K."/>
            <person name="Kronauer D.J.C."/>
        </authorList>
    </citation>
    <scope>NUCLEOTIDE SEQUENCE [LARGE SCALE GENOMIC DNA]</scope>
    <source>
        <strain evidence="7">Clonal line C1</strain>
    </source>
</reference>
<evidence type="ECO:0000256" key="3">
    <source>
        <dbReference type="ARBA" id="ARBA00022833"/>
    </source>
</evidence>
<dbReference type="GO" id="GO:0016567">
    <property type="term" value="P:protein ubiquitination"/>
    <property type="evidence" value="ECO:0007669"/>
    <property type="project" value="TreeGrafter"/>
</dbReference>
<accession>A0A3L8E7H5</accession>
<dbReference type="SMART" id="SM00184">
    <property type="entry name" value="RING"/>
    <property type="match status" value="1"/>
</dbReference>
<dbReference type="PANTHER" id="PTHR46569:SF1">
    <property type="entry name" value="E3 UBIQUITIN-PROTEIN LIGASE RFWD3-RELATED"/>
    <property type="match status" value="1"/>
</dbReference>
<feature type="compositionally biased region" description="Basic and acidic residues" evidence="5">
    <location>
        <begin position="191"/>
        <end position="225"/>
    </location>
</feature>
<dbReference type="InterPro" id="IPR013083">
    <property type="entry name" value="Znf_RING/FYVE/PHD"/>
</dbReference>
<sequence>MNILCNICQELLTPSDTLLVIYCGHLFHNNCLTRWLKRSATCPQCRQEATEGKIHKVYFTHENDKTITEIADFALEEQVNNLKFQILLKEKDINFYTTKSANLEKQNVGLRQLVREVESEIKQKNSIIQDLMEKIVDLQKIQLECASFKKRLSEKEKELQEYREKESAKVAKDQVKPHQEQCTLDQEENQEVAKVRERSKNEPDHEHNHVNNSDSRRKSAEETSSRSKKRQNDRKKETGNQNDSRTKLEIEITFPNIIQKGSTLNVTLDKCPTIRKKAKLF</sequence>
<dbReference type="GO" id="GO:0008270">
    <property type="term" value="F:zinc ion binding"/>
    <property type="evidence" value="ECO:0007669"/>
    <property type="project" value="UniProtKB-KW"/>
</dbReference>
<name>A0A3L8E7H5_OOCBI</name>
<dbReference type="Gene3D" id="3.30.40.10">
    <property type="entry name" value="Zinc/RING finger domain, C3HC4 (zinc finger)"/>
    <property type="match status" value="1"/>
</dbReference>
<dbReference type="AlphaFoldDB" id="A0A3L8E7H5"/>
<dbReference type="Proteomes" id="UP000279307">
    <property type="component" value="Chromosome 1"/>
</dbReference>
<keyword evidence="3" id="KW-0862">Zinc</keyword>
<evidence type="ECO:0000313" key="7">
    <source>
        <dbReference type="EMBL" id="RLU27518.1"/>
    </source>
</evidence>
<dbReference type="GO" id="GO:0061630">
    <property type="term" value="F:ubiquitin protein ligase activity"/>
    <property type="evidence" value="ECO:0007669"/>
    <property type="project" value="TreeGrafter"/>
</dbReference>
<dbReference type="SMART" id="SM00744">
    <property type="entry name" value="RINGv"/>
    <property type="match status" value="1"/>
</dbReference>
<dbReference type="InterPro" id="IPR011016">
    <property type="entry name" value="Znf_RING-CH"/>
</dbReference>
<dbReference type="OrthoDB" id="8062037at2759"/>
<dbReference type="GO" id="GO:0031297">
    <property type="term" value="P:replication fork processing"/>
    <property type="evidence" value="ECO:0007669"/>
    <property type="project" value="TreeGrafter"/>
</dbReference>
<evidence type="ECO:0000256" key="4">
    <source>
        <dbReference type="PROSITE-ProRule" id="PRU00175"/>
    </source>
</evidence>
<proteinExistence type="predicted"/>
<comment type="caution">
    <text evidence="7">The sequence shown here is derived from an EMBL/GenBank/DDBJ whole genome shotgun (WGS) entry which is preliminary data.</text>
</comment>
<keyword evidence="2 4" id="KW-0863">Zinc-finger</keyword>
<dbReference type="EMBL" id="QOIP01000001">
    <property type="protein sequence ID" value="RLU27518.1"/>
    <property type="molecule type" value="Genomic_DNA"/>
</dbReference>
<dbReference type="PANTHER" id="PTHR46569">
    <property type="entry name" value="E3 UBIQUITIN-PROTEIN LIGASE TRAIP"/>
    <property type="match status" value="1"/>
</dbReference>
<dbReference type="PROSITE" id="PS50089">
    <property type="entry name" value="ZF_RING_2"/>
    <property type="match status" value="1"/>
</dbReference>
<dbReference type="SUPFAM" id="SSF57850">
    <property type="entry name" value="RING/U-box"/>
    <property type="match status" value="1"/>
</dbReference>
<evidence type="ECO:0000256" key="2">
    <source>
        <dbReference type="ARBA" id="ARBA00022771"/>
    </source>
</evidence>